<dbReference type="UniPathway" id="UPA00665"/>
<gene>
    <name evidence="9" type="primary">lspA</name>
    <name evidence="12" type="ORF">L687_04510</name>
</gene>
<dbReference type="PATRIC" id="fig|1333857.3.peg.2884"/>
<evidence type="ECO:0000256" key="1">
    <source>
        <dbReference type="ARBA" id="ARBA00006139"/>
    </source>
</evidence>
<evidence type="ECO:0000256" key="9">
    <source>
        <dbReference type="HAMAP-Rule" id="MF_00161"/>
    </source>
</evidence>
<feature type="transmembrane region" description="Helical" evidence="9">
    <location>
        <begin position="154"/>
        <end position="179"/>
    </location>
</feature>
<evidence type="ECO:0000313" key="12">
    <source>
        <dbReference type="EMBL" id="EQM74729.1"/>
    </source>
</evidence>
<feature type="active site" evidence="9">
    <location>
        <position position="164"/>
    </location>
</feature>
<dbReference type="PANTHER" id="PTHR33695">
    <property type="entry name" value="LIPOPROTEIN SIGNAL PEPTIDASE"/>
    <property type="match status" value="1"/>
</dbReference>
<feature type="transmembrane region" description="Helical" evidence="9">
    <location>
        <begin position="91"/>
        <end position="109"/>
    </location>
</feature>
<organism evidence="12 13">
    <name type="scientific">Microbacterium maritypicum MF109</name>
    <dbReference type="NCBI Taxonomy" id="1333857"/>
    <lineage>
        <taxon>Bacteria</taxon>
        <taxon>Bacillati</taxon>
        <taxon>Actinomycetota</taxon>
        <taxon>Actinomycetes</taxon>
        <taxon>Micrococcales</taxon>
        <taxon>Microbacteriaceae</taxon>
        <taxon>Microbacterium</taxon>
    </lineage>
</organism>
<keyword evidence="5 9" id="KW-0064">Aspartyl protease</keyword>
<feature type="compositionally biased region" description="Polar residues" evidence="11">
    <location>
        <begin position="18"/>
        <end position="27"/>
    </location>
</feature>
<dbReference type="GO" id="GO:0004190">
    <property type="term" value="F:aspartic-type endopeptidase activity"/>
    <property type="evidence" value="ECO:0007669"/>
    <property type="project" value="UniProtKB-UniRule"/>
</dbReference>
<feature type="region of interest" description="Disordered" evidence="11">
    <location>
        <begin position="1"/>
        <end position="27"/>
    </location>
</feature>
<dbReference type="PROSITE" id="PS00855">
    <property type="entry name" value="SPASE_II"/>
    <property type="match status" value="1"/>
</dbReference>
<evidence type="ECO:0000256" key="3">
    <source>
        <dbReference type="ARBA" id="ARBA00022670"/>
    </source>
</evidence>
<comment type="caution">
    <text evidence="12">The sequence shown here is derived from an EMBL/GenBank/DDBJ whole genome shotgun (WGS) entry which is preliminary data.</text>
</comment>
<comment type="pathway">
    <text evidence="9">Protein modification; lipoprotein biosynthesis (signal peptide cleavage).</text>
</comment>
<sequence>MTRPDDTTALTRAEDGEVTNSPRHATTRQGRARRFLLAGAVAAVAVLVDQGTKSLALAQLSEHDRIPILGDWLGLQLAFNPGTVMSLGADVTWLLTVVAAAASIALLIAATRARTAGWAVAIGLVLGGAVGNLLDRLLAPPGFGRGHVTDFLAYGNLFIGNLADVVLGVGVGLGILLCFRKVRT</sequence>
<comment type="subcellular location">
    <subcellularLocation>
        <location evidence="9">Cell membrane</location>
        <topology evidence="9">Multi-pass membrane protein</topology>
    </subcellularLocation>
</comment>
<evidence type="ECO:0000256" key="8">
    <source>
        <dbReference type="ARBA" id="ARBA00023136"/>
    </source>
</evidence>
<keyword evidence="7 9" id="KW-1133">Transmembrane helix</keyword>
<dbReference type="Proteomes" id="UP000016033">
    <property type="component" value="Unassembled WGS sequence"/>
</dbReference>
<keyword evidence="3 9" id="KW-0645">Protease</keyword>
<evidence type="ECO:0000256" key="5">
    <source>
        <dbReference type="ARBA" id="ARBA00022750"/>
    </source>
</evidence>
<dbReference type="EC" id="3.4.23.36" evidence="9"/>
<dbReference type="PRINTS" id="PR00781">
    <property type="entry name" value="LIPOSIGPTASE"/>
</dbReference>
<comment type="similarity">
    <text evidence="1 9 10">Belongs to the peptidase A8 family.</text>
</comment>
<evidence type="ECO:0000256" key="6">
    <source>
        <dbReference type="ARBA" id="ARBA00022801"/>
    </source>
</evidence>
<name>T5KGY3_MICMQ</name>
<comment type="function">
    <text evidence="9">This protein specifically catalyzes the removal of signal peptides from prolipoproteins.</text>
</comment>
<dbReference type="PANTHER" id="PTHR33695:SF1">
    <property type="entry name" value="LIPOPROTEIN SIGNAL PEPTIDASE"/>
    <property type="match status" value="1"/>
</dbReference>
<evidence type="ECO:0000256" key="2">
    <source>
        <dbReference type="ARBA" id="ARBA00022475"/>
    </source>
</evidence>
<keyword evidence="2 9" id="KW-1003">Cell membrane</keyword>
<keyword evidence="6 9" id="KW-0378">Hydrolase</keyword>
<dbReference type="HAMAP" id="MF_00161">
    <property type="entry name" value="LspA"/>
    <property type="match status" value="1"/>
</dbReference>
<dbReference type="AlphaFoldDB" id="T5KGY3"/>
<comment type="catalytic activity">
    <reaction evidence="9">
        <text>Release of signal peptides from bacterial membrane prolipoproteins. Hydrolyzes -Xaa-Yaa-Zaa-|-(S,diacylglyceryl)Cys-, in which Xaa is hydrophobic (preferably Leu), and Yaa (Ala or Ser) and Zaa (Gly or Ala) have small, neutral side chains.</text>
        <dbReference type="EC" id="3.4.23.36"/>
    </reaction>
</comment>
<keyword evidence="8 9" id="KW-0472">Membrane</keyword>
<dbReference type="Pfam" id="PF01252">
    <property type="entry name" value="Peptidase_A8"/>
    <property type="match status" value="1"/>
</dbReference>
<protein>
    <recommendedName>
        <fullName evidence="9">Lipoprotein signal peptidase</fullName>
        <ecNumber evidence="9">3.4.23.36</ecNumber>
    </recommendedName>
    <alternativeName>
        <fullName evidence="9">Prolipoprotein signal peptidase</fullName>
    </alternativeName>
    <alternativeName>
        <fullName evidence="9">Signal peptidase II</fullName>
        <shortName evidence="9">SPase II</shortName>
    </alternativeName>
</protein>
<dbReference type="GO" id="GO:0006508">
    <property type="term" value="P:proteolysis"/>
    <property type="evidence" value="ECO:0007669"/>
    <property type="project" value="UniProtKB-KW"/>
</dbReference>
<keyword evidence="4 9" id="KW-0812">Transmembrane</keyword>
<reference evidence="12 13" key="1">
    <citation type="journal article" date="2013" name="Genome Announc.">
        <title>Whole-genome sequences of five oyster-associated bacteria show potential for crude oil hydrocarbon degradation.</title>
        <authorList>
            <person name="Chauhan A."/>
            <person name="Green S."/>
            <person name="Pathak A."/>
            <person name="Thomas J."/>
            <person name="Venkatramanan R."/>
        </authorList>
    </citation>
    <scope>NUCLEOTIDE SEQUENCE [LARGE SCALE GENOMIC DNA]</scope>
    <source>
        <strain evidence="12 13">MF109</strain>
    </source>
</reference>
<feature type="active site" evidence="9">
    <location>
        <position position="150"/>
    </location>
</feature>
<evidence type="ECO:0000313" key="13">
    <source>
        <dbReference type="Proteomes" id="UP000016033"/>
    </source>
</evidence>
<dbReference type="GO" id="GO:0005886">
    <property type="term" value="C:plasma membrane"/>
    <property type="evidence" value="ECO:0007669"/>
    <property type="project" value="UniProtKB-SubCell"/>
</dbReference>
<dbReference type="EMBL" id="ATAO01000206">
    <property type="protein sequence ID" value="EQM74729.1"/>
    <property type="molecule type" value="Genomic_DNA"/>
</dbReference>
<evidence type="ECO:0000256" key="11">
    <source>
        <dbReference type="SAM" id="MobiDB-lite"/>
    </source>
</evidence>
<feature type="transmembrane region" description="Helical" evidence="9">
    <location>
        <begin position="35"/>
        <end position="52"/>
    </location>
</feature>
<accession>T5KGY3</accession>
<feature type="transmembrane region" description="Helical" evidence="9">
    <location>
        <begin position="116"/>
        <end position="134"/>
    </location>
</feature>
<evidence type="ECO:0000256" key="7">
    <source>
        <dbReference type="ARBA" id="ARBA00022989"/>
    </source>
</evidence>
<evidence type="ECO:0000256" key="10">
    <source>
        <dbReference type="RuleBase" id="RU004181"/>
    </source>
</evidence>
<proteinExistence type="inferred from homology"/>
<dbReference type="InterPro" id="IPR001872">
    <property type="entry name" value="Peptidase_A8"/>
</dbReference>
<evidence type="ECO:0000256" key="4">
    <source>
        <dbReference type="ARBA" id="ARBA00022692"/>
    </source>
</evidence>